<evidence type="ECO:0000313" key="2">
    <source>
        <dbReference type="EMBL" id="JAG58048.1"/>
    </source>
</evidence>
<reference evidence="2" key="1">
    <citation type="submission" date="2014-09" db="EMBL/GenBank/DDBJ databases">
        <authorList>
            <person name="Magalhaes I.L.F."/>
            <person name="Oliveira U."/>
            <person name="Santos F.R."/>
            <person name="Vidigal T.H.D.A."/>
            <person name="Brescovit A.D."/>
            <person name="Santos A.J."/>
        </authorList>
    </citation>
    <scope>NUCLEOTIDE SEQUENCE</scope>
</reference>
<name>A0A0K8SXP2_LYGHE</name>
<feature type="region of interest" description="Disordered" evidence="1">
    <location>
        <begin position="92"/>
        <end position="115"/>
    </location>
</feature>
<accession>A0A0K8SXP2</accession>
<dbReference type="AlphaFoldDB" id="A0A0K8SXP2"/>
<protein>
    <submittedName>
        <fullName evidence="2">Uncharacterized protein</fullName>
    </submittedName>
</protein>
<organism evidence="2">
    <name type="scientific">Lygus hesperus</name>
    <name type="common">Western plant bug</name>
    <dbReference type="NCBI Taxonomy" id="30085"/>
    <lineage>
        <taxon>Eukaryota</taxon>
        <taxon>Metazoa</taxon>
        <taxon>Ecdysozoa</taxon>
        <taxon>Arthropoda</taxon>
        <taxon>Hexapoda</taxon>
        <taxon>Insecta</taxon>
        <taxon>Pterygota</taxon>
        <taxon>Neoptera</taxon>
        <taxon>Paraneoptera</taxon>
        <taxon>Hemiptera</taxon>
        <taxon>Heteroptera</taxon>
        <taxon>Panheteroptera</taxon>
        <taxon>Cimicomorpha</taxon>
        <taxon>Miridae</taxon>
        <taxon>Mirini</taxon>
        <taxon>Lygus</taxon>
    </lineage>
</organism>
<sequence>MASSSGKGAQIWRAHFREPNVAKLSSPVSSTTLTFLSNPLYSKNDDASIFCKLAAASQSLDWNTAVPFLGPIRGCCRASSLEFDFQRVLSSQTPSLHHPGTQPRLEYGGTCDSPA</sequence>
<proteinExistence type="predicted"/>
<evidence type="ECO:0000256" key="1">
    <source>
        <dbReference type="SAM" id="MobiDB-lite"/>
    </source>
</evidence>
<dbReference type="EMBL" id="GBRD01007773">
    <property type="protein sequence ID" value="JAG58048.1"/>
    <property type="molecule type" value="Transcribed_RNA"/>
</dbReference>